<name>A0A848KTH0_9ACTN</name>
<sequence length="273" mass="28254">MTQTTDLDNAIEQAADRLLTASRTHVACAPVRDVIGATDLPAAYRAQQRINDVRIAGGARVVGRKIGLTSKAVQDQLGVDQPDFGVLFDDMGFADGDVVPMTRLLQPKAEAEIAFVLGADLVDGPLDAAQVADAIAYGVAALEICDSRIADWDIRFGDTVADNASAGLYVLGTETKTLAEFSPVDTTMSMSINGAEVSTGSGADCLGDPLNAVAWLAQAARDNGAPLLAGQVILSGALGPMRPLAAGDDVRVDITGLGSVTAYFSSTNEETAK</sequence>
<organism evidence="3 4">
    <name type="scientific">Gordonia asplenii</name>
    <dbReference type="NCBI Taxonomy" id="2725283"/>
    <lineage>
        <taxon>Bacteria</taxon>
        <taxon>Bacillati</taxon>
        <taxon>Actinomycetota</taxon>
        <taxon>Actinomycetes</taxon>
        <taxon>Mycobacteriales</taxon>
        <taxon>Gordoniaceae</taxon>
        <taxon>Gordonia</taxon>
    </lineage>
</organism>
<dbReference type="InterPro" id="IPR011234">
    <property type="entry name" value="Fumarylacetoacetase-like_C"/>
</dbReference>
<proteinExistence type="predicted"/>
<feature type="domain" description="Fumarylacetoacetase-like C-terminal" evidence="2">
    <location>
        <begin position="84"/>
        <end position="262"/>
    </location>
</feature>
<evidence type="ECO:0000256" key="1">
    <source>
        <dbReference type="ARBA" id="ARBA00023239"/>
    </source>
</evidence>
<evidence type="ECO:0000313" key="4">
    <source>
        <dbReference type="Proteomes" id="UP000550729"/>
    </source>
</evidence>
<dbReference type="Pfam" id="PF01557">
    <property type="entry name" value="FAA_hydrolase"/>
    <property type="match status" value="1"/>
</dbReference>
<dbReference type="PANTHER" id="PTHR30143">
    <property type="entry name" value="ACID HYDRATASE"/>
    <property type="match status" value="1"/>
</dbReference>
<dbReference type="Proteomes" id="UP000550729">
    <property type="component" value="Unassembled WGS sequence"/>
</dbReference>
<dbReference type="AlphaFoldDB" id="A0A848KTH0"/>
<dbReference type="RefSeq" id="WP_170192298.1">
    <property type="nucleotide sequence ID" value="NZ_JABBNB010000001.1"/>
</dbReference>
<dbReference type="GO" id="GO:0005737">
    <property type="term" value="C:cytoplasm"/>
    <property type="evidence" value="ECO:0007669"/>
    <property type="project" value="TreeGrafter"/>
</dbReference>
<keyword evidence="1" id="KW-0456">Lyase</keyword>
<reference evidence="3 4" key="1">
    <citation type="submission" date="2020-04" db="EMBL/GenBank/DDBJ databases">
        <title>Gordonia sp. nov. TBRC 11910.</title>
        <authorList>
            <person name="Suriyachadkun C."/>
        </authorList>
    </citation>
    <scope>NUCLEOTIDE SEQUENCE [LARGE SCALE GENOMIC DNA]</scope>
    <source>
        <strain evidence="3 4">TBRC 11910</strain>
    </source>
</reference>
<dbReference type="InterPro" id="IPR050772">
    <property type="entry name" value="Hydratase-Decarb/MhpD_sf"/>
</dbReference>
<dbReference type="EMBL" id="JABBNB010000001">
    <property type="protein sequence ID" value="NMN99802.1"/>
    <property type="molecule type" value="Genomic_DNA"/>
</dbReference>
<accession>A0A848KTH0</accession>
<evidence type="ECO:0000313" key="3">
    <source>
        <dbReference type="EMBL" id="NMN99802.1"/>
    </source>
</evidence>
<dbReference type="Gene3D" id="3.90.850.10">
    <property type="entry name" value="Fumarylacetoacetase-like, C-terminal domain"/>
    <property type="match status" value="1"/>
</dbReference>
<dbReference type="PANTHER" id="PTHR30143:SF0">
    <property type="entry name" value="2-KETO-4-PENTENOATE HYDRATASE"/>
    <property type="match status" value="1"/>
</dbReference>
<dbReference type="InterPro" id="IPR036663">
    <property type="entry name" value="Fumarylacetoacetase_C_sf"/>
</dbReference>
<keyword evidence="4" id="KW-1185">Reference proteome</keyword>
<dbReference type="GO" id="GO:0008684">
    <property type="term" value="F:2-oxopent-4-enoate hydratase activity"/>
    <property type="evidence" value="ECO:0007669"/>
    <property type="project" value="TreeGrafter"/>
</dbReference>
<evidence type="ECO:0000259" key="2">
    <source>
        <dbReference type="Pfam" id="PF01557"/>
    </source>
</evidence>
<comment type="caution">
    <text evidence="3">The sequence shown here is derived from an EMBL/GenBank/DDBJ whole genome shotgun (WGS) entry which is preliminary data.</text>
</comment>
<protein>
    <submittedName>
        <fullName evidence="3">2-keto-4-pentenoate hydratase</fullName>
    </submittedName>
</protein>
<gene>
    <name evidence="3" type="ORF">HH308_01055</name>
</gene>
<dbReference type="SUPFAM" id="SSF56529">
    <property type="entry name" value="FAH"/>
    <property type="match status" value="1"/>
</dbReference>